<dbReference type="Pfam" id="PF01636">
    <property type="entry name" value="APH"/>
    <property type="match status" value="1"/>
</dbReference>
<dbReference type="RefSeq" id="WP_283926313.1">
    <property type="nucleotide sequence ID" value="NZ_CP126084.1"/>
</dbReference>
<evidence type="ECO:0000259" key="1">
    <source>
        <dbReference type="Pfam" id="PF01636"/>
    </source>
</evidence>
<dbReference type="PANTHER" id="PTHR39179">
    <property type="entry name" value="SPORE COAT PROTEIN I"/>
    <property type="match status" value="1"/>
</dbReference>
<dbReference type="Proteomes" id="UP001177943">
    <property type="component" value="Chromosome"/>
</dbReference>
<accession>A0AA95I396</accession>
<protein>
    <submittedName>
        <fullName evidence="2">Phosphotransferase</fullName>
    </submittedName>
</protein>
<reference evidence="2" key="1">
    <citation type="submission" date="2023-05" db="EMBL/GenBank/DDBJ databases">
        <title>Comparative genomics of Bacillaceae isolates and their secondary metabolite potential.</title>
        <authorList>
            <person name="Song L."/>
            <person name="Nielsen L.J."/>
            <person name="Mohite O."/>
            <person name="Xu X."/>
            <person name="Weber T."/>
            <person name="Kovacs A.T."/>
        </authorList>
    </citation>
    <scope>NUCLEOTIDE SEQUENCE</scope>
    <source>
        <strain evidence="2">B2_4</strain>
    </source>
</reference>
<dbReference type="AlphaFoldDB" id="A0AA95I396"/>
<dbReference type="PROSITE" id="PS00109">
    <property type="entry name" value="PROTEIN_KINASE_TYR"/>
    <property type="match status" value="1"/>
</dbReference>
<gene>
    <name evidence="2" type="ORF">QNH46_23740</name>
</gene>
<dbReference type="InterPro" id="IPR011009">
    <property type="entry name" value="Kinase-like_dom_sf"/>
</dbReference>
<dbReference type="KEGG" id="pwn:QNH46_23740"/>
<dbReference type="InterPro" id="IPR008266">
    <property type="entry name" value="Tyr_kinase_AS"/>
</dbReference>
<proteinExistence type="predicted"/>
<dbReference type="InterPro" id="IPR047175">
    <property type="entry name" value="CotS-like"/>
</dbReference>
<feature type="domain" description="Aminoglycoside phosphotransferase" evidence="1">
    <location>
        <begin position="63"/>
        <end position="269"/>
    </location>
</feature>
<evidence type="ECO:0000313" key="3">
    <source>
        <dbReference type="Proteomes" id="UP001177943"/>
    </source>
</evidence>
<dbReference type="GO" id="GO:0042601">
    <property type="term" value="C:endospore-forming forespore"/>
    <property type="evidence" value="ECO:0007669"/>
    <property type="project" value="TreeGrafter"/>
</dbReference>
<organism evidence="2 3">
    <name type="scientific">Paenibacillus woosongensis</name>
    <dbReference type="NCBI Taxonomy" id="307580"/>
    <lineage>
        <taxon>Bacteria</taxon>
        <taxon>Bacillati</taxon>
        <taxon>Bacillota</taxon>
        <taxon>Bacilli</taxon>
        <taxon>Bacillales</taxon>
        <taxon>Paenibacillaceae</taxon>
        <taxon>Paenibacillus</taxon>
    </lineage>
</organism>
<dbReference type="Gene3D" id="3.30.200.20">
    <property type="entry name" value="Phosphorylase Kinase, domain 1"/>
    <property type="match status" value="1"/>
</dbReference>
<dbReference type="Gene3D" id="3.90.1200.10">
    <property type="match status" value="1"/>
</dbReference>
<dbReference type="EMBL" id="CP126084">
    <property type="protein sequence ID" value="WHX49020.1"/>
    <property type="molecule type" value="Genomic_DNA"/>
</dbReference>
<dbReference type="GO" id="GO:0004672">
    <property type="term" value="F:protein kinase activity"/>
    <property type="evidence" value="ECO:0007669"/>
    <property type="project" value="InterPro"/>
</dbReference>
<sequence length="333" mass="39269">MANSYSQRRIRKIVRRFGLIPLRSESVASFYRKNAIIRVQTESGSYAMKPFYRSLLLRSGTIDQIKTTADYIQFLMNSGFNNMPKWLKSKDGRIWILNQGRPFYVTAWIHGRKLETPADFEKLGRALASLHSSRFLSMNSTFFDHIHLWKNRDRLFRSRMTIANQANLWTHRWFKRFGASCIQFSDRTWTELKTPEIANLLKKEMVRPALIHNDITAHNVIISNNGQLFIIDWDHMKLGSIYVDLAITLMNTTQFNPVFMHSLLKGYEELRPLNHAERKLISALYRLPREAWHIARFPDHPRSRNMLDIMEQTWLLRLRAMDVLDEWANSGPN</sequence>
<evidence type="ECO:0000313" key="2">
    <source>
        <dbReference type="EMBL" id="WHX49020.1"/>
    </source>
</evidence>
<dbReference type="SUPFAM" id="SSF56112">
    <property type="entry name" value="Protein kinase-like (PK-like)"/>
    <property type="match status" value="1"/>
</dbReference>
<dbReference type="InterPro" id="IPR002575">
    <property type="entry name" value="Aminoglycoside_PTrfase"/>
</dbReference>
<dbReference type="PANTHER" id="PTHR39179:SF1">
    <property type="entry name" value="SPORE COAT PROTEIN I"/>
    <property type="match status" value="1"/>
</dbReference>
<name>A0AA95I396_9BACL</name>